<sequence length="143" mass="15371">MPGLEEQYVSVKEEEKDKRHSAKTGELGLGGVPDLEGILVRADEILEVRRHGPAVDLGSGARLAHALGDVEDDAGEALLVDPDLLVVRDFSDFAAQLLLAQLAVAFWTTRGLSYLTSAKCSGRSLTIAPPYRGVLLNSVIFED</sequence>
<gene>
    <name evidence="2" type="ORF">CLO192961_LOCUS384119</name>
</gene>
<proteinExistence type="predicted"/>
<reference evidence="2 3" key="1">
    <citation type="submission" date="2019-06" db="EMBL/GenBank/DDBJ databases">
        <authorList>
            <person name="Broberg M."/>
        </authorList>
    </citation>
    <scope>NUCLEOTIDE SEQUENCE [LARGE SCALE GENOMIC DNA]</scope>
</reference>
<organism evidence="2 3">
    <name type="scientific">Bionectria ochroleuca</name>
    <name type="common">Gliocladium roseum</name>
    <dbReference type="NCBI Taxonomy" id="29856"/>
    <lineage>
        <taxon>Eukaryota</taxon>
        <taxon>Fungi</taxon>
        <taxon>Dikarya</taxon>
        <taxon>Ascomycota</taxon>
        <taxon>Pezizomycotina</taxon>
        <taxon>Sordariomycetes</taxon>
        <taxon>Hypocreomycetidae</taxon>
        <taxon>Hypocreales</taxon>
        <taxon>Bionectriaceae</taxon>
        <taxon>Clonostachys</taxon>
    </lineage>
</organism>
<accession>A0ABY6UX83</accession>
<evidence type="ECO:0000313" key="2">
    <source>
        <dbReference type="EMBL" id="VUC34569.1"/>
    </source>
</evidence>
<name>A0ABY6UX83_BIOOC</name>
<dbReference type="EMBL" id="CABFNS010000888">
    <property type="protein sequence ID" value="VUC34569.1"/>
    <property type="molecule type" value="Genomic_DNA"/>
</dbReference>
<keyword evidence="3" id="KW-1185">Reference proteome</keyword>
<protein>
    <submittedName>
        <fullName evidence="2">Uncharacterized protein</fullName>
    </submittedName>
</protein>
<dbReference type="Proteomes" id="UP000766486">
    <property type="component" value="Unassembled WGS sequence"/>
</dbReference>
<comment type="caution">
    <text evidence="2">The sequence shown here is derived from an EMBL/GenBank/DDBJ whole genome shotgun (WGS) entry which is preliminary data.</text>
</comment>
<feature type="region of interest" description="Disordered" evidence="1">
    <location>
        <begin position="1"/>
        <end position="27"/>
    </location>
</feature>
<evidence type="ECO:0000256" key="1">
    <source>
        <dbReference type="SAM" id="MobiDB-lite"/>
    </source>
</evidence>
<evidence type="ECO:0000313" key="3">
    <source>
        <dbReference type="Proteomes" id="UP000766486"/>
    </source>
</evidence>